<dbReference type="PANTHER" id="PTHR11364:SF27">
    <property type="entry name" value="SULFURTRANSFERASE"/>
    <property type="match status" value="1"/>
</dbReference>
<reference evidence="13 14" key="1">
    <citation type="journal article" date="2016" name="Front. Microbiol.">
        <title>Genome and transcriptome sequences reveal the specific parasitism of the nematophagous Purpureocillium lilacinum 36-1.</title>
        <authorList>
            <person name="Xie J."/>
            <person name="Li S."/>
            <person name="Mo C."/>
            <person name="Xiao X."/>
            <person name="Peng D."/>
            <person name="Wang G."/>
            <person name="Xiao Y."/>
        </authorList>
    </citation>
    <scope>NUCLEOTIDE SEQUENCE [LARGE SCALE GENOMIC DNA]</scope>
    <source>
        <strain evidence="13 14">36-1</strain>
    </source>
</reference>
<gene>
    <name evidence="13" type="ORF">PCL_10255</name>
</gene>
<proteinExistence type="inferred from homology"/>
<dbReference type="NCBIfam" id="TIGR01020">
    <property type="entry name" value="uS5_euk_arch"/>
    <property type="match status" value="1"/>
</dbReference>
<dbReference type="FunFam" id="3.30.230.10:FF:000004">
    <property type="entry name" value="40S ribosomal protein S2"/>
    <property type="match status" value="1"/>
</dbReference>
<dbReference type="SUPFAM" id="SSF54211">
    <property type="entry name" value="Ribosomal protein S5 domain 2-like"/>
    <property type="match status" value="1"/>
</dbReference>
<dbReference type="Gene3D" id="3.30.230.10">
    <property type="match status" value="1"/>
</dbReference>
<dbReference type="GO" id="GO:0015935">
    <property type="term" value="C:small ribosomal subunit"/>
    <property type="evidence" value="ECO:0007669"/>
    <property type="project" value="InterPro"/>
</dbReference>
<organism evidence="13 14">
    <name type="scientific">Purpureocillium lilacinum</name>
    <name type="common">Paecilomyces lilacinus</name>
    <dbReference type="NCBI Taxonomy" id="33203"/>
    <lineage>
        <taxon>Eukaryota</taxon>
        <taxon>Fungi</taxon>
        <taxon>Dikarya</taxon>
        <taxon>Ascomycota</taxon>
        <taxon>Pezizomycotina</taxon>
        <taxon>Sordariomycetes</taxon>
        <taxon>Hypocreomycetidae</taxon>
        <taxon>Hypocreales</taxon>
        <taxon>Ophiocordycipitaceae</taxon>
        <taxon>Purpureocillium</taxon>
    </lineage>
</organism>
<dbReference type="InterPro" id="IPR020568">
    <property type="entry name" value="Ribosomal_Su5_D2-typ_SF"/>
</dbReference>
<comment type="caution">
    <text evidence="13">The sequence shown here is derived from an EMBL/GenBank/DDBJ whole genome shotgun (WGS) entry which is preliminary data.</text>
</comment>
<evidence type="ECO:0000259" key="12">
    <source>
        <dbReference type="PROSITE" id="PS50881"/>
    </source>
</evidence>
<dbReference type="InterPro" id="IPR013810">
    <property type="entry name" value="Ribosomal_uS5_N"/>
</dbReference>
<dbReference type="InterPro" id="IPR005324">
    <property type="entry name" value="Ribosomal_uS5_C"/>
</dbReference>
<dbReference type="CDD" id="cd01448">
    <property type="entry name" value="TST_Repeat_1"/>
    <property type="match status" value="1"/>
</dbReference>
<evidence type="ECO:0000256" key="10">
    <source>
        <dbReference type="SAM" id="MobiDB-lite"/>
    </source>
</evidence>
<keyword evidence="2" id="KW-0808">Transferase</keyword>
<dbReference type="GO" id="GO:0003723">
    <property type="term" value="F:RNA binding"/>
    <property type="evidence" value="ECO:0007669"/>
    <property type="project" value="InterPro"/>
</dbReference>
<keyword evidence="3" id="KW-0677">Repeat</keyword>
<dbReference type="InterPro" id="IPR001763">
    <property type="entry name" value="Rhodanese-like_dom"/>
</dbReference>
<dbReference type="FunFam" id="3.40.250.10:FF:000033">
    <property type="entry name" value="Thiosulfate sulfurtransferase TUM1"/>
    <property type="match status" value="1"/>
</dbReference>
<evidence type="ECO:0000256" key="1">
    <source>
        <dbReference type="ARBA" id="ARBA00008945"/>
    </source>
</evidence>
<dbReference type="InterPro" id="IPR045078">
    <property type="entry name" value="TST/MPST-like"/>
</dbReference>
<dbReference type="GO" id="GO:0004792">
    <property type="term" value="F:thiosulfate-cyanide sulfurtransferase activity"/>
    <property type="evidence" value="ECO:0007669"/>
    <property type="project" value="TreeGrafter"/>
</dbReference>
<dbReference type="AlphaFoldDB" id="A0A2U3EFM1"/>
<feature type="region of interest" description="Disordered" evidence="10">
    <location>
        <begin position="403"/>
        <end position="452"/>
    </location>
</feature>
<keyword evidence="5 8" id="KW-0687">Ribonucleoprotein</keyword>
<feature type="compositionally biased region" description="Polar residues" evidence="10">
    <location>
        <begin position="403"/>
        <end position="414"/>
    </location>
</feature>
<protein>
    <recommendedName>
        <fullName evidence="6">Small ribosomal subunit protein uS5</fullName>
    </recommendedName>
    <alternativeName>
        <fullName evidence="7">40S ribosomal protein S2</fullName>
    </alternativeName>
</protein>
<dbReference type="SUPFAM" id="SSF52821">
    <property type="entry name" value="Rhodanese/Cell cycle control phosphatase"/>
    <property type="match status" value="2"/>
</dbReference>
<comment type="similarity">
    <text evidence="1 9">Belongs to the universal ribosomal protein uS5 family.</text>
</comment>
<name>A0A2U3EFM1_PURLI</name>
<evidence type="ECO:0000256" key="4">
    <source>
        <dbReference type="ARBA" id="ARBA00022980"/>
    </source>
</evidence>
<sequence length="670" mass="73658">MAFVAVGRTTRVGLAHWGPSRAFRATMASRRNLSSYLVSPKELQDALKKNPPSPISPDPRVIPLCASWFLPNDERTGIQTFREQRIPKARFFDLDKVIDKRSPYPHMLPDAKRFAAAMSELGIRKEDVVVVYDTKELGIFSAPRVGWTLKVFGHQNVHILNNFRLWVEEGLPTESGELYSVECCPYPIPEFDASKVASFEDVKEVAQDHNKEGAEGIQVLDARPNGRFTGKDPEPREGLSSGHLPGSISVPFSVVLDPQTKAFLPADKLRTVFKEKGVDPEKPIISSCGTGVTACVIETGLEVAGYGSPEKRRGVGSASPTVGQPDLEDGVSWRRWWQHVCVRKPGYAIVIQVTIPSPLSLNFSCAFGHETSVRNLPFMTMASRLLFPCFILEHAICRRAESPPSTTTLHTSINMADRGARGGGFGSRGGDRGRGRGRGRGRRGGKSEEKEWQPVTKLGRLVKAGKINSMEEIYLHSLPIKEFQIVDNFLPKLKDEVMKIKPVQKQTRAGQRTRFKAVVIIGDSEGHVGLGIKTSKEVATAIRAAIIIAKLSVIPVRRGYWGTNLGQPHSLPCKQSGKCGSVTVRLIPAPRGTGLVASPAVKRFLQLAGVEDAYTSSAGSTKTLENTLKAVFVAVSNTYGFLTPNLWKETKLLRSPLEEFADTLRDGKRY</sequence>
<dbReference type="GO" id="GO:0006412">
    <property type="term" value="P:translation"/>
    <property type="evidence" value="ECO:0007669"/>
    <property type="project" value="InterPro"/>
</dbReference>
<dbReference type="SUPFAM" id="SSF54768">
    <property type="entry name" value="dsRNA-binding domain-like"/>
    <property type="match status" value="1"/>
</dbReference>
<dbReference type="Pfam" id="PF00333">
    <property type="entry name" value="Ribosomal_S5"/>
    <property type="match status" value="1"/>
</dbReference>
<evidence type="ECO:0000256" key="3">
    <source>
        <dbReference type="ARBA" id="ARBA00022737"/>
    </source>
</evidence>
<dbReference type="EMBL" id="LCWV01000005">
    <property type="protein sequence ID" value="PWI73240.1"/>
    <property type="molecule type" value="Genomic_DNA"/>
</dbReference>
<dbReference type="InterPro" id="IPR014721">
    <property type="entry name" value="Ribsml_uS5_D2-typ_fold_subgr"/>
</dbReference>
<accession>A0A2U3EFM1</accession>
<dbReference type="InterPro" id="IPR036873">
    <property type="entry name" value="Rhodanese-like_dom_sf"/>
</dbReference>
<feature type="compositionally biased region" description="Basic residues" evidence="10">
    <location>
        <begin position="435"/>
        <end position="444"/>
    </location>
</feature>
<feature type="domain" description="Rhodanese" evidence="11">
    <location>
        <begin position="213"/>
        <end position="306"/>
    </location>
</feature>
<dbReference type="Proteomes" id="UP000245956">
    <property type="component" value="Unassembled WGS sequence"/>
</dbReference>
<dbReference type="Gene3D" id="3.40.250.10">
    <property type="entry name" value="Rhodanese-like domain"/>
    <property type="match status" value="2"/>
</dbReference>
<evidence type="ECO:0000256" key="8">
    <source>
        <dbReference type="PROSITE-ProRule" id="PRU00268"/>
    </source>
</evidence>
<dbReference type="Pfam" id="PF03719">
    <property type="entry name" value="Ribosomal_S5_C"/>
    <property type="match status" value="1"/>
</dbReference>
<feature type="region of interest" description="Disordered" evidence="10">
    <location>
        <begin position="223"/>
        <end position="244"/>
    </location>
</feature>
<dbReference type="PROSITE" id="PS50206">
    <property type="entry name" value="RHODANESE_3"/>
    <property type="match status" value="2"/>
</dbReference>
<dbReference type="Pfam" id="PF00581">
    <property type="entry name" value="Rhodanese"/>
    <property type="match status" value="1"/>
</dbReference>
<dbReference type="CDD" id="cd01449">
    <property type="entry name" value="TST_Repeat_2"/>
    <property type="match status" value="1"/>
</dbReference>
<feature type="domain" description="Rhodanese" evidence="11">
    <location>
        <begin position="85"/>
        <end position="175"/>
    </location>
</feature>
<dbReference type="InterPro" id="IPR005711">
    <property type="entry name" value="Ribosomal_uS5_euk/arc"/>
</dbReference>
<evidence type="ECO:0000256" key="6">
    <source>
        <dbReference type="ARBA" id="ARBA00035255"/>
    </source>
</evidence>
<dbReference type="PROSITE" id="PS50881">
    <property type="entry name" value="S5_DSRBD"/>
    <property type="match status" value="1"/>
</dbReference>
<dbReference type="FunFam" id="3.30.160.20:FF:000002">
    <property type="entry name" value="40S ribosomal protein S2"/>
    <property type="match status" value="1"/>
</dbReference>
<evidence type="ECO:0000256" key="7">
    <source>
        <dbReference type="ARBA" id="ARBA00035407"/>
    </source>
</evidence>
<evidence type="ECO:0000256" key="5">
    <source>
        <dbReference type="ARBA" id="ARBA00023274"/>
    </source>
</evidence>
<dbReference type="GO" id="GO:0005739">
    <property type="term" value="C:mitochondrion"/>
    <property type="evidence" value="ECO:0007669"/>
    <property type="project" value="TreeGrafter"/>
</dbReference>
<evidence type="ECO:0000259" key="11">
    <source>
        <dbReference type="PROSITE" id="PS50206"/>
    </source>
</evidence>
<evidence type="ECO:0000313" key="14">
    <source>
        <dbReference type="Proteomes" id="UP000245956"/>
    </source>
</evidence>
<dbReference type="InterPro" id="IPR018192">
    <property type="entry name" value="Ribosomal_uS5_N_CS"/>
</dbReference>
<evidence type="ECO:0000256" key="2">
    <source>
        <dbReference type="ARBA" id="ARBA00022679"/>
    </source>
</evidence>
<dbReference type="PANTHER" id="PTHR11364">
    <property type="entry name" value="THIOSULFATE SULFERTANSFERASE"/>
    <property type="match status" value="1"/>
</dbReference>
<dbReference type="GO" id="GO:0003735">
    <property type="term" value="F:structural constituent of ribosome"/>
    <property type="evidence" value="ECO:0007669"/>
    <property type="project" value="UniProtKB-UniRule"/>
</dbReference>
<evidence type="ECO:0000256" key="9">
    <source>
        <dbReference type="RuleBase" id="RU003823"/>
    </source>
</evidence>
<feature type="domain" description="S5 DRBM" evidence="12">
    <location>
        <begin position="493"/>
        <end position="556"/>
    </location>
</feature>
<dbReference type="SMART" id="SM00450">
    <property type="entry name" value="RHOD"/>
    <property type="match status" value="2"/>
</dbReference>
<dbReference type="PROSITE" id="PS00585">
    <property type="entry name" value="RIBOSOMAL_S5"/>
    <property type="match status" value="1"/>
</dbReference>
<evidence type="ECO:0000313" key="13">
    <source>
        <dbReference type="EMBL" id="PWI73240.1"/>
    </source>
</evidence>
<keyword evidence="4 8" id="KW-0689">Ribosomal protein</keyword>
<dbReference type="Gene3D" id="3.30.160.20">
    <property type="match status" value="1"/>
</dbReference>